<dbReference type="AlphaFoldDB" id="A0A4V2S7M5"/>
<dbReference type="Proteomes" id="UP000295680">
    <property type="component" value="Unassembled WGS sequence"/>
</dbReference>
<keyword evidence="2 5" id="KW-0812">Transmembrane</keyword>
<dbReference type="PANTHER" id="PTHR42718:SF39">
    <property type="entry name" value="ACTINORHODIN TRANSPORTER-RELATED"/>
    <property type="match status" value="1"/>
</dbReference>
<feature type="transmembrane region" description="Helical" evidence="5">
    <location>
        <begin position="173"/>
        <end position="192"/>
    </location>
</feature>
<comment type="caution">
    <text evidence="7">The sequence shown here is derived from an EMBL/GenBank/DDBJ whole genome shotgun (WGS) entry which is preliminary data.</text>
</comment>
<keyword evidence="3 5" id="KW-1133">Transmembrane helix</keyword>
<keyword evidence="4 5" id="KW-0472">Membrane</keyword>
<sequence length="477" mass="48604">MTTTTATARDWTGLAVVLAATFMGQVDGFIVNVASPTIQRDLPAGFDQIQLVGAAYVFACAAGLVTGGRLGDRFGRRRVFLAGVTVFTIASLCCGLAPNADLLIAFRFGQGAAAAALIPQELAIVRTMFHDDAQRARALGAYGVALGLGVIAGIAGGGILVDLDVAGLGWRSVFLLNVPIGVAILALGRFTIGESRSETTVRLDTVGALLTAFSIPALLVPLIFGPRAGWSVWVWVSALVGVLLIVVLASQQRRNADPLYPPHVLATPGFPLSMATLAAFFAGNAGLFLVFTYHLQTGLGLDPMAAGLMFTPLGIGFAAGSALTGRLGRYGTRVPVAGTGLIAVCLLVMATAAGMSQAPLAVLIGLIGLGQGLVVAPLVGVVLGRVTPDEAGAASGIASTVVQFGLAFGFAMIGVLYRTVLGGTPGDAAIDPSHHSAAFTAATLVLAGTAAVTSVLCWYLARPRKITGTNRPDGATV</sequence>
<feature type="transmembrane region" description="Helical" evidence="5">
    <location>
        <begin position="361"/>
        <end position="384"/>
    </location>
</feature>
<dbReference type="CDD" id="cd17321">
    <property type="entry name" value="MFS_MMR_MDR_like"/>
    <property type="match status" value="1"/>
</dbReference>
<feature type="transmembrane region" description="Helical" evidence="5">
    <location>
        <begin position="49"/>
        <end position="67"/>
    </location>
</feature>
<comment type="subcellular location">
    <subcellularLocation>
        <location evidence="1">Cell membrane</location>
        <topology evidence="1">Multi-pass membrane protein</topology>
    </subcellularLocation>
</comment>
<feature type="transmembrane region" description="Helical" evidence="5">
    <location>
        <begin position="104"/>
        <end position="127"/>
    </location>
</feature>
<dbReference type="PANTHER" id="PTHR42718">
    <property type="entry name" value="MAJOR FACILITATOR SUPERFAMILY MULTIDRUG TRANSPORTER MFSC"/>
    <property type="match status" value="1"/>
</dbReference>
<accession>A0A4V2S7M5</accession>
<feature type="transmembrane region" description="Helical" evidence="5">
    <location>
        <begin position="336"/>
        <end position="355"/>
    </location>
</feature>
<evidence type="ECO:0000259" key="6">
    <source>
        <dbReference type="PROSITE" id="PS50850"/>
    </source>
</evidence>
<dbReference type="InterPro" id="IPR036259">
    <property type="entry name" value="MFS_trans_sf"/>
</dbReference>
<feature type="transmembrane region" description="Helical" evidence="5">
    <location>
        <begin position="305"/>
        <end position="324"/>
    </location>
</feature>
<evidence type="ECO:0000256" key="1">
    <source>
        <dbReference type="ARBA" id="ARBA00004651"/>
    </source>
</evidence>
<dbReference type="GO" id="GO:0022857">
    <property type="term" value="F:transmembrane transporter activity"/>
    <property type="evidence" value="ECO:0007669"/>
    <property type="project" value="InterPro"/>
</dbReference>
<proteinExistence type="predicted"/>
<dbReference type="InterPro" id="IPR020846">
    <property type="entry name" value="MFS_dom"/>
</dbReference>
<reference evidence="7 8" key="1">
    <citation type="submission" date="2019-03" db="EMBL/GenBank/DDBJ databases">
        <title>Genomic Encyclopedia of Type Strains, Phase IV (KMG-IV): sequencing the most valuable type-strain genomes for metagenomic binning, comparative biology and taxonomic classification.</title>
        <authorList>
            <person name="Goeker M."/>
        </authorList>
    </citation>
    <scope>NUCLEOTIDE SEQUENCE [LARGE SCALE GENOMIC DNA]</scope>
    <source>
        <strain evidence="7 8">DSM 45934</strain>
    </source>
</reference>
<dbReference type="Gene3D" id="1.20.1250.20">
    <property type="entry name" value="MFS general substrate transporter like domains"/>
    <property type="match status" value="1"/>
</dbReference>
<feature type="transmembrane region" description="Helical" evidence="5">
    <location>
        <begin position="437"/>
        <end position="461"/>
    </location>
</feature>
<evidence type="ECO:0000256" key="3">
    <source>
        <dbReference type="ARBA" id="ARBA00022989"/>
    </source>
</evidence>
<feature type="transmembrane region" description="Helical" evidence="5">
    <location>
        <begin position="230"/>
        <end position="249"/>
    </location>
</feature>
<evidence type="ECO:0000313" key="7">
    <source>
        <dbReference type="EMBL" id="TCO60650.1"/>
    </source>
</evidence>
<dbReference type="InterPro" id="IPR011701">
    <property type="entry name" value="MFS"/>
</dbReference>
<keyword evidence="8" id="KW-1185">Reference proteome</keyword>
<dbReference type="Pfam" id="PF07690">
    <property type="entry name" value="MFS_1"/>
    <property type="match status" value="2"/>
</dbReference>
<organism evidence="7 8">
    <name type="scientific">Actinocrispum wychmicini</name>
    <dbReference type="NCBI Taxonomy" id="1213861"/>
    <lineage>
        <taxon>Bacteria</taxon>
        <taxon>Bacillati</taxon>
        <taxon>Actinomycetota</taxon>
        <taxon>Actinomycetes</taxon>
        <taxon>Pseudonocardiales</taxon>
        <taxon>Pseudonocardiaceae</taxon>
        <taxon>Actinocrispum</taxon>
    </lineage>
</organism>
<dbReference type="SUPFAM" id="SSF103473">
    <property type="entry name" value="MFS general substrate transporter"/>
    <property type="match status" value="2"/>
</dbReference>
<dbReference type="RefSeq" id="WP_243726860.1">
    <property type="nucleotide sequence ID" value="NZ_SLWS01000003.1"/>
</dbReference>
<dbReference type="GO" id="GO:0005886">
    <property type="term" value="C:plasma membrane"/>
    <property type="evidence" value="ECO:0007669"/>
    <property type="project" value="UniProtKB-SubCell"/>
</dbReference>
<dbReference type="PROSITE" id="PS50850">
    <property type="entry name" value="MFS"/>
    <property type="match status" value="1"/>
</dbReference>
<dbReference type="EMBL" id="SLWS01000003">
    <property type="protein sequence ID" value="TCO60650.1"/>
    <property type="molecule type" value="Genomic_DNA"/>
</dbReference>
<feature type="transmembrane region" description="Helical" evidence="5">
    <location>
        <begin position="79"/>
        <end position="98"/>
    </location>
</feature>
<protein>
    <submittedName>
        <fullName evidence="7">EmrB/QacA subfamily drug resistance transporter</fullName>
    </submittedName>
</protein>
<evidence type="ECO:0000313" key="8">
    <source>
        <dbReference type="Proteomes" id="UP000295680"/>
    </source>
</evidence>
<feature type="transmembrane region" description="Helical" evidence="5">
    <location>
        <begin position="139"/>
        <end position="161"/>
    </location>
</feature>
<name>A0A4V2S7M5_9PSEU</name>
<feature type="transmembrane region" description="Helical" evidence="5">
    <location>
        <begin position="396"/>
        <end position="417"/>
    </location>
</feature>
<evidence type="ECO:0000256" key="2">
    <source>
        <dbReference type="ARBA" id="ARBA00022692"/>
    </source>
</evidence>
<feature type="domain" description="Major facilitator superfamily (MFS) profile" evidence="6">
    <location>
        <begin position="13"/>
        <end position="465"/>
    </location>
</feature>
<feature type="transmembrane region" description="Helical" evidence="5">
    <location>
        <begin position="204"/>
        <end position="224"/>
    </location>
</feature>
<gene>
    <name evidence="7" type="ORF">EV192_103225</name>
</gene>
<evidence type="ECO:0000256" key="5">
    <source>
        <dbReference type="SAM" id="Phobius"/>
    </source>
</evidence>
<feature type="transmembrane region" description="Helical" evidence="5">
    <location>
        <begin position="270"/>
        <end position="293"/>
    </location>
</feature>
<evidence type="ECO:0000256" key="4">
    <source>
        <dbReference type="ARBA" id="ARBA00023136"/>
    </source>
</evidence>
<dbReference type="Gene3D" id="1.20.1720.10">
    <property type="entry name" value="Multidrug resistance protein D"/>
    <property type="match status" value="1"/>
</dbReference>